<dbReference type="Pfam" id="PF02118">
    <property type="entry name" value="Srg"/>
    <property type="match status" value="1"/>
</dbReference>
<dbReference type="InterPro" id="IPR000609">
    <property type="entry name" value="7TM_GPCR_serpentine_rcpt_Srg"/>
</dbReference>
<dbReference type="GO" id="GO:0007606">
    <property type="term" value="P:sensory perception of chemical stimulus"/>
    <property type="evidence" value="ECO:0007669"/>
    <property type="project" value="UniProtKB-UniRule"/>
</dbReference>
<dbReference type="WBParaSite" id="MhA1_Contig1146.frz3.gene12">
    <property type="protein sequence ID" value="MhA1_Contig1146.frz3.gene12"/>
    <property type="gene ID" value="MhA1_Contig1146.frz3.gene12"/>
</dbReference>
<evidence type="ECO:0000256" key="3">
    <source>
        <dbReference type="ARBA" id="ARBA00022692"/>
    </source>
</evidence>
<accession>A0A1I8AZ42</accession>
<dbReference type="GO" id="GO:0004888">
    <property type="term" value="F:transmembrane signaling receptor activity"/>
    <property type="evidence" value="ECO:0007669"/>
    <property type="project" value="InterPro"/>
</dbReference>
<evidence type="ECO:0000256" key="4">
    <source>
        <dbReference type="ARBA" id="ARBA00022989"/>
    </source>
</evidence>
<feature type="transmembrane region" description="Helical" evidence="6">
    <location>
        <begin position="89"/>
        <end position="115"/>
    </location>
</feature>
<feature type="domain" description="G-protein coupled receptors family 1 profile" evidence="7">
    <location>
        <begin position="30"/>
        <end position="135"/>
    </location>
</feature>
<evidence type="ECO:0000256" key="6">
    <source>
        <dbReference type="RuleBase" id="RU280813"/>
    </source>
</evidence>
<reference evidence="9" key="1">
    <citation type="submission" date="2016-11" db="UniProtKB">
        <authorList>
            <consortium name="WormBaseParasite"/>
        </authorList>
    </citation>
    <scope>IDENTIFICATION</scope>
</reference>
<dbReference type="InterPro" id="IPR017452">
    <property type="entry name" value="GPCR_Rhodpsn_7TM"/>
</dbReference>
<dbReference type="PROSITE" id="PS50262">
    <property type="entry name" value="G_PROTEIN_RECEP_F1_2"/>
    <property type="match status" value="1"/>
</dbReference>
<dbReference type="Proteomes" id="UP000095281">
    <property type="component" value="Unplaced"/>
</dbReference>
<evidence type="ECO:0000256" key="2">
    <source>
        <dbReference type="ARBA" id="ARBA00005692"/>
    </source>
</evidence>
<proteinExistence type="inferred from homology"/>
<dbReference type="Gene3D" id="1.20.1070.10">
    <property type="entry name" value="Rhodopsin 7-helix transmembrane proteins"/>
    <property type="match status" value="1"/>
</dbReference>
<protein>
    <recommendedName>
        <fullName evidence="6">Serpentine receptor class gamma</fullName>
    </recommendedName>
</protein>
<evidence type="ECO:0000313" key="9">
    <source>
        <dbReference type="WBParaSite" id="MhA1_Contig1146.frz3.gene12"/>
    </source>
</evidence>
<comment type="caution">
    <text evidence="6">Lacks conserved residue(s) required for the propagation of feature annotation.</text>
</comment>
<keyword evidence="8" id="KW-1185">Reference proteome</keyword>
<organism evidence="8 9">
    <name type="scientific">Meloidogyne hapla</name>
    <name type="common">Root-knot nematode worm</name>
    <dbReference type="NCBI Taxonomy" id="6305"/>
    <lineage>
        <taxon>Eukaryota</taxon>
        <taxon>Metazoa</taxon>
        <taxon>Ecdysozoa</taxon>
        <taxon>Nematoda</taxon>
        <taxon>Chromadorea</taxon>
        <taxon>Rhabditida</taxon>
        <taxon>Tylenchina</taxon>
        <taxon>Tylenchomorpha</taxon>
        <taxon>Tylenchoidea</taxon>
        <taxon>Meloidogynidae</taxon>
        <taxon>Meloidogyninae</taxon>
        <taxon>Meloidogyne</taxon>
    </lineage>
</organism>
<comment type="subcellular location">
    <subcellularLocation>
        <location evidence="1">Membrane</location>
        <topology evidence="1">Multi-pass membrane protein</topology>
    </subcellularLocation>
</comment>
<dbReference type="GO" id="GO:0016020">
    <property type="term" value="C:membrane"/>
    <property type="evidence" value="ECO:0007669"/>
    <property type="project" value="UniProtKB-SubCell"/>
</dbReference>
<keyword evidence="5 6" id="KW-0472">Membrane</keyword>
<dbReference type="SUPFAM" id="SSF81321">
    <property type="entry name" value="Family A G protein-coupled receptor-like"/>
    <property type="match status" value="1"/>
</dbReference>
<keyword evidence="3 6" id="KW-0812">Transmembrane</keyword>
<name>A0A1I8AZ42_MELHA</name>
<sequence length="135" mass="16283">MTFSFINWITSLKSQFIWFSIIISIPSTFLYILEIITILRHKEFHNPFFKLFLIRSVPHLLYTLDSYYSYRLPGLFGEWLYPLYSHFPNWMLCLSYFFAWCTLIADFLATTLILINRWTAITMPINYKKVLDKNV</sequence>
<feature type="transmembrane region" description="Helical" evidence="6">
    <location>
        <begin position="16"/>
        <end position="39"/>
    </location>
</feature>
<evidence type="ECO:0000256" key="1">
    <source>
        <dbReference type="ARBA" id="ARBA00004141"/>
    </source>
</evidence>
<evidence type="ECO:0000259" key="7">
    <source>
        <dbReference type="PROSITE" id="PS50262"/>
    </source>
</evidence>
<dbReference type="AlphaFoldDB" id="A0A1I8AZ42"/>
<evidence type="ECO:0000313" key="8">
    <source>
        <dbReference type="Proteomes" id="UP000095281"/>
    </source>
</evidence>
<keyword evidence="4 6" id="KW-1133">Transmembrane helix</keyword>
<evidence type="ECO:0000256" key="5">
    <source>
        <dbReference type="ARBA" id="ARBA00023136"/>
    </source>
</evidence>
<comment type="similarity">
    <text evidence="2 6">Belongs to the nematode receptor-like protein srg family.</text>
</comment>